<dbReference type="EMBL" id="ADZX01000424">
    <property type="protein sequence ID" value="EFK96687.1"/>
    <property type="molecule type" value="Genomic_DNA"/>
</dbReference>
<proteinExistence type="predicted"/>
<protein>
    <submittedName>
        <fullName evidence="1">Uncharacterized protein</fullName>
    </submittedName>
</protein>
<reference evidence="1" key="1">
    <citation type="submission" date="2010-07" db="EMBL/GenBank/DDBJ databases">
        <authorList>
            <consortium name="CONSOLIDER consortium CSD2007-00005"/>
            <person name="Guazzaroni M.-E."/>
            <person name="Richter M."/>
            <person name="Garcia-Salamanca A."/>
            <person name="Yarza P."/>
            <person name="Ferrer M."/>
        </authorList>
    </citation>
    <scope>NUCLEOTIDE SEQUENCE</scope>
</reference>
<reference evidence="1" key="2">
    <citation type="journal article" date="2011" name="Microb. Ecol.">
        <title>Taxonomic and Functional Metagenomic Profiling of the Microbial Community in the Anoxic Sediment of a Sub-saline Shallow Lake (Laguna de Carrizo, Central Spain).</title>
        <authorList>
            <person name="Ferrer M."/>
            <person name="Guazzaroni M.E."/>
            <person name="Richter M."/>
            <person name="Garcia-Salamanca A."/>
            <person name="Yarza P."/>
            <person name="Suarez-Suarez A."/>
            <person name="Solano J."/>
            <person name="Alcaide M."/>
            <person name="van Dillewijn P."/>
            <person name="Molina-Henares M.A."/>
            <person name="Lopez-Cortes N."/>
            <person name="Al-Ramahi Y."/>
            <person name="Guerrero C."/>
            <person name="Acosta A."/>
            <person name="de Eugenio L.I."/>
            <person name="Martinez V."/>
            <person name="Marques S."/>
            <person name="Rojo F."/>
            <person name="Santero E."/>
            <person name="Genilloud O."/>
            <person name="Perez-Perez J."/>
            <person name="Rossello-Mora R."/>
            <person name="Ramos J.L."/>
        </authorList>
    </citation>
    <scope>NUCLEOTIDE SEQUENCE</scope>
</reference>
<gene>
    <name evidence="1" type="ORF">LDC_1291</name>
</gene>
<name>D9PID5_9ZZZZ</name>
<evidence type="ECO:0000313" key="1">
    <source>
        <dbReference type="EMBL" id="EFK96687.1"/>
    </source>
</evidence>
<dbReference type="Pfam" id="PF24175">
    <property type="entry name" value="SU10_adaptor"/>
    <property type="match status" value="1"/>
</dbReference>
<sequence>MLIRSTATIDSQFTALPTDFLEAKNIQLNSEPITVLRYVTMEHADLVRQRNPTGQPCYYTIVGDTLEVVPVPDTSYTAELTYYKKIPALANDATSNWLLSYHPDVYLYGTLMQSAPYLKDDQRIPVWGSLYRQYLADVNASSDKAEFSGGALYMRPRTWI</sequence>
<organism evidence="1">
    <name type="scientific">sediment metagenome</name>
    <dbReference type="NCBI Taxonomy" id="749907"/>
    <lineage>
        <taxon>unclassified sequences</taxon>
        <taxon>metagenomes</taxon>
        <taxon>ecological metagenomes</taxon>
    </lineage>
</organism>
<dbReference type="AlphaFoldDB" id="D9PID5"/>
<accession>D9PID5</accession>
<comment type="caution">
    <text evidence="1">The sequence shown here is derived from an EMBL/GenBank/DDBJ whole genome shotgun (WGS) entry which is preliminary data.</text>
</comment>
<dbReference type="InterPro" id="IPR056209">
    <property type="entry name" value="SU10_adaptor"/>
</dbReference>